<keyword evidence="11" id="KW-1185">Reference proteome</keyword>
<keyword evidence="6" id="KW-0564">Palmitate</keyword>
<evidence type="ECO:0000256" key="2">
    <source>
        <dbReference type="ARBA" id="ARBA00007886"/>
    </source>
</evidence>
<evidence type="ECO:0000256" key="4">
    <source>
        <dbReference type="ARBA" id="ARBA00022729"/>
    </source>
</evidence>
<protein>
    <submittedName>
        <fullName evidence="10">Ger(X)C family spore germination protein</fullName>
    </submittedName>
</protein>
<feature type="domain" description="Spore germination protein N-terminal" evidence="9">
    <location>
        <begin position="27"/>
        <end position="199"/>
    </location>
</feature>
<keyword evidence="3" id="KW-0309">Germination</keyword>
<comment type="caution">
    <text evidence="10">The sequence shown here is derived from an EMBL/GenBank/DDBJ whole genome shotgun (WGS) entry which is preliminary data.</text>
</comment>
<keyword evidence="5" id="KW-0472">Membrane</keyword>
<proteinExistence type="inferred from homology"/>
<comment type="similarity">
    <text evidence="2">Belongs to the GerABKC lipoprotein family.</text>
</comment>
<dbReference type="EMBL" id="JAZHPZ010000001">
    <property type="protein sequence ID" value="MEF2964239.1"/>
    <property type="molecule type" value="Genomic_DNA"/>
</dbReference>
<dbReference type="PANTHER" id="PTHR35789:SF1">
    <property type="entry name" value="SPORE GERMINATION PROTEIN B3"/>
    <property type="match status" value="1"/>
</dbReference>
<organism evidence="10 11">
    <name type="scientific">Paenibacillus haidiansis</name>
    <dbReference type="NCBI Taxonomy" id="1574488"/>
    <lineage>
        <taxon>Bacteria</taxon>
        <taxon>Bacillati</taxon>
        <taxon>Bacillota</taxon>
        <taxon>Bacilli</taxon>
        <taxon>Bacillales</taxon>
        <taxon>Paenibacillaceae</taxon>
        <taxon>Paenibacillus</taxon>
    </lineage>
</organism>
<feature type="domain" description="Spore germination GerAC-like C-terminal" evidence="8">
    <location>
        <begin position="221"/>
        <end position="386"/>
    </location>
</feature>
<dbReference type="PROSITE" id="PS51257">
    <property type="entry name" value="PROKAR_LIPOPROTEIN"/>
    <property type="match status" value="1"/>
</dbReference>
<evidence type="ECO:0000256" key="1">
    <source>
        <dbReference type="ARBA" id="ARBA00004635"/>
    </source>
</evidence>
<comment type="subcellular location">
    <subcellularLocation>
        <location evidence="1">Membrane</location>
        <topology evidence="1">Lipid-anchor</topology>
    </subcellularLocation>
</comment>
<dbReference type="InterPro" id="IPR046953">
    <property type="entry name" value="Spore_GerAC-like_C"/>
</dbReference>
<dbReference type="Gene3D" id="3.30.300.210">
    <property type="entry name" value="Nutrient germinant receptor protein C, domain 3"/>
    <property type="match status" value="1"/>
</dbReference>
<evidence type="ECO:0000256" key="5">
    <source>
        <dbReference type="ARBA" id="ARBA00023136"/>
    </source>
</evidence>
<dbReference type="RefSeq" id="WP_331844485.1">
    <property type="nucleotide sequence ID" value="NZ_JAZHPZ010000001.1"/>
</dbReference>
<evidence type="ECO:0000256" key="7">
    <source>
        <dbReference type="ARBA" id="ARBA00023288"/>
    </source>
</evidence>
<dbReference type="NCBIfam" id="TIGR02887">
    <property type="entry name" value="spore_ger_x_C"/>
    <property type="match status" value="1"/>
</dbReference>
<dbReference type="PANTHER" id="PTHR35789">
    <property type="entry name" value="SPORE GERMINATION PROTEIN B3"/>
    <property type="match status" value="1"/>
</dbReference>
<dbReference type="Pfam" id="PF05504">
    <property type="entry name" value="Spore_GerAC"/>
    <property type="match status" value="1"/>
</dbReference>
<dbReference type="Proteomes" id="UP001306950">
    <property type="component" value="Unassembled WGS sequence"/>
</dbReference>
<name>A0ABU7VKF4_9BACL</name>
<accession>A0ABU7VKF4</accession>
<gene>
    <name evidence="10" type="ORF">V3851_00225</name>
</gene>
<evidence type="ECO:0000256" key="6">
    <source>
        <dbReference type="ARBA" id="ARBA00023139"/>
    </source>
</evidence>
<evidence type="ECO:0000259" key="8">
    <source>
        <dbReference type="Pfam" id="PF05504"/>
    </source>
</evidence>
<reference evidence="10 11" key="1">
    <citation type="submission" date="2024-02" db="EMBL/GenBank/DDBJ databases">
        <title>A nitrogen-fixing paenibacillus bacterium.</title>
        <authorList>
            <person name="Zhang W.L."/>
            <person name="Chen S.F."/>
        </authorList>
    </citation>
    <scope>NUCLEOTIDE SEQUENCE [LARGE SCALE GENOMIC DNA]</scope>
    <source>
        <strain evidence="10 11">M1</strain>
    </source>
</reference>
<dbReference type="InterPro" id="IPR057336">
    <property type="entry name" value="GerAC_N"/>
</dbReference>
<evidence type="ECO:0000313" key="11">
    <source>
        <dbReference type="Proteomes" id="UP001306950"/>
    </source>
</evidence>
<evidence type="ECO:0000256" key="3">
    <source>
        <dbReference type="ARBA" id="ARBA00022544"/>
    </source>
</evidence>
<evidence type="ECO:0000259" key="9">
    <source>
        <dbReference type="Pfam" id="PF25198"/>
    </source>
</evidence>
<evidence type="ECO:0000313" key="10">
    <source>
        <dbReference type="EMBL" id="MEF2964239.1"/>
    </source>
</evidence>
<keyword evidence="4" id="KW-0732">Signal</keyword>
<dbReference type="InterPro" id="IPR008844">
    <property type="entry name" value="Spore_GerAC-like"/>
</dbReference>
<dbReference type="Pfam" id="PF25198">
    <property type="entry name" value="Spore_GerAC_N"/>
    <property type="match status" value="1"/>
</dbReference>
<dbReference type="InterPro" id="IPR038501">
    <property type="entry name" value="Spore_GerAC_C_sf"/>
</dbReference>
<keyword evidence="7" id="KW-0449">Lipoprotein</keyword>
<sequence>MNHRLLAWLKAGMAVVLLTGLCGCWSAEELNNRAFVNMMIVDLADNGQTELTLGFFLPNRMIPGSAGGGGGETTGSPYTFVSKTDSSIAEALERIQADLSRSVTFGQTRIVVLGREYAQKGVDPVLEFISRQPAFHLSSNIFVTQDKGTEIVKTPTVFERFISDILRKYVGKSFTLDTTAKDMLMARYKGGDILLPLLKFNPKAGVGAAKPEKGEWLSSGGAAIMSGGKMSDIQLNDDELRGALWISSQLKSSIISVSSPTDGKQIDALAQGIKTKILPVVKGGAISFKIKTSADAYLLSSLSELDLTREEILLRLQEAYAKTIKERLNQVISKTRQAKSDAFIMSQYLDWRYPTAWRRIKGEWKSYYADQLPIEVEADVTVKRTGAELHSITQEKDL</sequence>